<dbReference type="EMBL" id="JAXOFX010000007">
    <property type="protein sequence ID" value="MDZ5472461.1"/>
    <property type="molecule type" value="Genomic_DNA"/>
</dbReference>
<dbReference type="PANTHER" id="PTHR12677:SF49">
    <property type="entry name" value="TVP38_TMEM64 FAMILY MEMBRANE PROTEIN"/>
    <property type="match status" value="1"/>
</dbReference>
<dbReference type="Pfam" id="PF09335">
    <property type="entry name" value="VTT_dom"/>
    <property type="match status" value="1"/>
</dbReference>
<accession>A0ABU5IZ98</accession>
<feature type="transmembrane region" description="Helical" evidence="6">
    <location>
        <begin position="153"/>
        <end position="173"/>
    </location>
</feature>
<feature type="transmembrane region" description="Helical" evidence="6">
    <location>
        <begin position="32"/>
        <end position="49"/>
    </location>
</feature>
<gene>
    <name evidence="8" type="ORF">SM124_11945</name>
</gene>
<evidence type="ECO:0000256" key="2">
    <source>
        <dbReference type="ARBA" id="ARBA00022475"/>
    </source>
</evidence>
<dbReference type="InterPro" id="IPR015414">
    <property type="entry name" value="TMEM64"/>
</dbReference>
<evidence type="ECO:0000256" key="4">
    <source>
        <dbReference type="ARBA" id="ARBA00022989"/>
    </source>
</evidence>
<dbReference type="Proteomes" id="UP001290455">
    <property type="component" value="Unassembled WGS sequence"/>
</dbReference>
<dbReference type="PANTHER" id="PTHR12677">
    <property type="entry name" value="GOLGI APPARATUS MEMBRANE PROTEIN TVP38-RELATED"/>
    <property type="match status" value="1"/>
</dbReference>
<sequence length="190" mass="21927">MEDELAMIFIMVKSGGILAPIAFILIHFLRQFLFFPVVVICIAGGALFGTLAGTIYSIIGLFLSSLLFYVLIHRLPNTHKKLSTIKRKWFGEYRNLTMSQIAILRLIPFVHYHLLSFCLLERYKGFKDYMKASVITNIPLAFFYTVFGEFISRFTPTMIVIILFSLSFLVYALREKVAVIKWKEFFNQAA</sequence>
<comment type="subcellular location">
    <subcellularLocation>
        <location evidence="1 6">Cell membrane</location>
        <topology evidence="1 6">Multi-pass membrane protein</topology>
    </subcellularLocation>
</comment>
<reference evidence="8 9" key="1">
    <citation type="submission" date="2023-11" db="EMBL/GenBank/DDBJ databases">
        <title>Bacillus jintuensis, isolated from a mudflat on the Beibu Gulf coast.</title>
        <authorList>
            <person name="Li M."/>
        </authorList>
    </citation>
    <scope>NUCLEOTIDE SEQUENCE [LARGE SCALE GENOMIC DNA]</scope>
    <source>
        <strain evidence="8 9">31A1R</strain>
    </source>
</reference>
<comment type="similarity">
    <text evidence="6">Belongs to the TVP38/TMEM64 family.</text>
</comment>
<keyword evidence="5 6" id="KW-0472">Membrane</keyword>
<dbReference type="InterPro" id="IPR032816">
    <property type="entry name" value="VTT_dom"/>
</dbReference>
<keyword evidence="9" id="KW-1185">Reference proteome</keyword>
<dbReference type="RefSeq" id="WP_322446765.1">
    <property type="nucleotide sequence ID" value="NZ_JAXOFX010000007.1"/>
</dbReference>
<evidence type="ECO:0000256" key="3">
    <source>
        <dbReference type="ARBA" id="ARBA00022692"/>
    </source>
</evidence>
<feature type="transmembrane region" description="Helical" evidence="6">
    <location>
        <begin position="55"/>
        <end position="72"/>
    </location>
</feature>
<feature type="domain" description="VTT" evidence="7">
    <location>
        <begin position="35"/>
        <end position="149"/>
    </location>
</feature>
<comment type="caution">
    <text evidence="6">Lacks conserved residue(s) required for the propagation of feature annotation.</text>
</comment>
<evidence type="ECO:0000256" key="1">
    <source>
        <dbReference type="ARBA" id="ARBA00004651"/>
    </source>
</evidence>
<evidence type="ECO:0000313" key="8">
    <source>
        <dbReference type="EMBL" id="MDZ5472461.1"/>
    </source>
</evidence>
<organism evidence="8 9">
    <name type="scientific">Robertmurraya mangrovi</name>
    <dbReference type="NCBI Taxonomy" id="3098077"/>
    <lineage>
        <taxon>Bacteria</taxon>
        <taxon>Bacillati</taxon>
        <taxon>Bacillota</taxon>
        <taxon>Bacilli</taxon>
        <taxon>Bacillales</taxon>
        <taxon>Bacillaceae</taxon>
        <taxon>Robertmurraya</taxon>
    </lineage>
</organism>
<keyword evidence="4 6" id="KW-1133">Transmembrane helix</keyword>
<keyword evidence="2 6" id="KW-1003">Cell membrane</keyword>
<keyword evidence="3 6" id="KW-0812">Transmembrane</keyword>
<name>A0ABU5IZ98_9BACI</name>
<evidence type="ECO:0000313" key="9">
    <source>
        <dbReference type="Proteomes" id="UP001290455"/>
    </source>
</evidence>
<evidence type="ECO:0000259" key="7">
    <source>
        <dbReference type="Pfam" id="PF09335"/>
    </source>
</evidence>
<evidence type="ECO:0000256" key="6">
    <source>
        <dbReference type="RuleBase" id="RU366058"/>
    </source>
</evidence>
<evidence type="ECO:0000256" key="5">
    <source>
        <dbReference type="ARBA" id="ARBA00023136"/>
    </source>
</evidence>
<protein>
    <recommendedName>
        <fullName evidence="6">TVP38/TMEM64 family membrane protein</fullName>
    </recommendedName>
</protein>
<comment type="caution">
    <text evidence="8">The sequence shown here is derived from an EMBL/GenBank/DDBJ whole genome shotgun (WGS) entry which is preliminary data.</text>
</comment>
<proteinExistence type="inferred from homology"/>
<feature type="transmembrane region" description="Helical" evidence="6">
    <location>
        <begin position="6"/>
        <end position="25"/>
    </location>
</feature>